<feature type="domain" description="NIF system FeS cluster assembly NifU N-terminal" evidence="1">
    <location>
        <begin position="7"/>
        <end position="127"/>
    </location>
</feature>
<dbReference type="eggNOG" id="COG0822">
    <property type="taxonomic scope" value="Bacteria"/>
</dbReference>
<accession>S3JZS3</accession>
<evidence type="ECO:0000313" key="2">
    <source>
        <dbReference type="EMBL" id="EPF30750.1"/>
    </source>
</evidence>
<dbReference type="Proteomes" id="UP000014541">
    <property type="component" value="Unassembled WGS sequence"/>
</dbReference>
<dbReference type="NCBIfam" id="TIGR01994">
    <property type="entry name" value="SUF_scaf_2"/>
    <property type="match status" value="1"/>
</dbReference>
<evidence type="ECO:0000259" key="1">
    <source>
        <dbReference type="Pfam" id="PF01592"/>
    </source>
</evidence>
<dbReference type="OrthoDB" id="9804157at2"/>
<dbReference type="RefSeq" id="WP_016525361.1">
    <property type="nucleotide sequence ID" value="NZ_KE332518.1"/>
</dbReference>
<sequence length="166" mass="17903">METKELYREILNEHNLNPAHKKPMAHPSLVLNGVNPSCGDNITLSLQIGEDGTITDGSFTGSGCAISQASVDMMLDLIIGKNKTEALRLANIFMNMIKGNADAADIEQLDEAASLEDVSKMPARVKCAVLGWRTMMEMFEKNAAVGKGSATHCDTCTQNTVCKAKQ</sequence>
<comment type="caution">
    <text evidence="2">The sequence shown here is derived from an EMBL/GenBank/DDBJ whole genome shotgun (WGS) entry which is preliminary data.</text>
</comment>
<organism evidence="2 3">
    <name type="scientific">Treponema maltophilum ATCC 51939</name>
    <dbReference type="NCBI Taxonomy" id="1125699"/>
    <lineage>
        <taxon>Bacteria</taxon>
        <taxon>Pseudomonadati</taxon>
        <taxon>Spirochaetota</taxon>
        <taxon>Spirochaetia</taxon>
        <taxon>Spirochaetales</taxon>
        <taxon>Treponemataceae</taxon>
        <taxon>Treponema</taxon>
    </lineage>
</organism>
<dbReference type="EMBL" id="ATFF01000006">
    <property type="protein sequence ID" value="EPF30750.1"/>
    <property type="molecule type" value="Genomic_DNA"/>
</dbReference>
<dbReference type="SUPFAM" id="SSF82649">
    <property type="entry name" value="SufE/NifU"/>
    <property type="match status" value="1"/>
</dbReference>
<dbReference type="PATRIC" id="fig|1125699.3.peg.1094"/>
<gene>
    <name evidence="2" type="ORF">HMPREF9194_01069</name>
</gene>
<dbReference type="HOGENOM" id="CLU_079283_4_0_12"/>
<dbReference type="GO" id="GO:0005506">
    <property type="term" value="F:iron ion binding"/>
    <property type="evidence" value="ECO:0007669"/>
    <property type="project" value="InterPro"/>
</dbReference>
<dbReference type="AlphaFoldDB" id="S3JZS3"/>
<dbReference type="GO" id="GO:0051536">
    <property type="term" value="F:iron-sulfur cluster binding"/>
    <property type="evidence" value="ECO:0007669"/>
    <property type="project" value="InterPro"/>
</dbReference>
<dbReference type="GO" id="GO:0016226">
    <property type="term" value="P:iron-sulfur cluster assembly"/>
    <property type="evidence" value="ECO:0007669"/>
    <property type="project" value="InterPro"/>
</dbReference>
<dbReference type="InterPro" id="IPR002871">
    <property type="entry name" value="NIF_FeS_clus_asmbl_NifU_N"/>
</dbReference>
<dbReference type="CDD" id="cd06664">
    <property type="entry name" value="IscU_like"/>
    <property type="match status" value="1"/>
</dbReference>
<protein>
    <submittedName>
        <fullName evidence="2">NifU family SUF system FeS assembly protein</fullName>
    </submittedName>
</protein>
<reference evidence="2 3" key="1">
    <citation type="submission" date="2013-04" db="EMBL/GenBank/DDBJ databases">
        <title>The Genome Sequence of Treponema maltophilum ATCC 51939.</title>
        <authorList>
            <consortium name="The Broad Institute Genomics Platform"/>
            <person name="Earl A."/>
            <person name="Ward D."/>
            <person name="Feldgarden M."/>
            <person name="Gevers D."/>
            <person name="Leonetti C."/>
            <person name="Blanton J.M."/>
            <person name="Dewhirst F.E."/>
            <person name="Izard J."/>
            <person name="Walker B."/>
            <person name="Young S."/>
            <person name="Zeng Q."/>
            <person name="Gargeya S."/>
            <person name="Fitzgerald M."/>
            <person name="Haas B."/>
            <person name="Abouelleil A."/>
            <person name="Allen A.W."/>
            <person name="Alvarado L."/>
            <person name="Arachchi H.M."/>
            <person name="Berlin A.M."/>
            <person name="Chapman S.B."/>
            <person name="Gainer-Dewar J."/>
            <person name="Goldberg J."/>
            <person name="Griggs A."/>
            <person name="Gujja S."/>
            <person name="Hansen M."/>
            <person name="Howarth C."/>
            <person name="Imamovic A."/>
            <person name="Ireland A."/>
            <person name="Larimer J."/>
            <person name="McCowan C."/>
            <person name="Murphy C."/>
            <person name="Pearson M."/>
            <person name="Poon T.W."/>
            <person name="Priest M."/>
            <person name="Roberts A."/>
            <person name="Saif S."/>
            <person name="Shea T."/>
            <person name="Sisk P."/>
            <person name="Sykes S."/>
            <person name="Wortman J."/>
            <person name="Nusbaum C."/>
            <person name="Birren B."/>
        </authorList>
    </citation>
    <scope>NUCLEOTIDE SEQUENCE [LARGE SCALE GENOMIC DNA]</scope>
    <source>
        <strain evidence="2 3">ATCC 51939</strain>
    </source>
</reference>
<dbReference type="PANTHER" id="PTHR10093">
    <property type="entry name" value="IRON-SULFUR CLUSTER ASSEMBLY ENZYME NIFU HOMOLOG"/>
    <property type="match status" value="1"/>
</dbReference>
<evidence type="ECO:0000313" key="3">
    <source>
        <dbReference type="Proteomes" id="UP000014541"/>
    </source>
</evidence>
<name>S3JZS3_TREMA</name>
<proteinExistence type="predicted"/>
<dbReference type="Pfam" id="PF01592">
    <property type="entry name" value="NifU_N"/>
    <property type="match status" value="1"/>
</dbReference>
<dbReference type="STRING" id="1125699.HMPREF9194_01069"/>
<keyword evidence="3" id="KW-1185">Reference proteome</keyword>
<dbReference type="Gene3D" id="3.90.1010.10">
    <property type="match status" value="1"/>
</dbReference>